<evidence type="ECO:0000256" key="1">
    <source>
        <dbReference type="SAM" id="SignalP"/>
    </source>
</evidence>
<keyword evidence="1" id="KW-0732">Signal</keyword>
<dbReference type="EMBL" id="LNYY01000019">
    <property type="protein sequence ID" value="KTD69049.1"/>
    <property type="molecule type" value="Genomic_DNA"/>
</dbReference>
<evidence type="ECO:0000313" key="2">
    <source>
        <dbReference type="EMBL" id="KTD69049.1"/>
    </source>
</evidence>
<sequence length="64" mass="7645">MLTNFIKSLIILIATGFMANSYAAWNWNRNVTNCYGNHCKHVVVHKHCNNGRCWDYKHYNTWNR</sequence>
<feature type="signal peptide" evidence="1">
    <location>
        <begin position="1"/>
        <end position="23"/>
    </location>
</feature>
<gene>
    <name evidence="2" type="ORF">Lste_2207</name>
</gene>
<evidence type="ECO:0000313" key="3">
    <source>
        <dbReference type="Proteomes" id="UP000054926"/>
    </source>
</evidence>
<feature type="chain" id="PRO_5006918720" evidence="1">
    <location>
        <begin position="24"/>
        <end position="64"/>
    </location>
</feature>
<name>A0A0W0ZJ73_9GAMM</name>
<reference evidence="2 3" key="1">
    <citation type="submission" date="2015-11" db="EMBL/GenBank/DDBJ databases">
        <title>Genomic analysis of 38 Legionella species identifies large and diverse effector repertoires.</title>
        <authorList>
            <person name="Burstein D."/>
            <person name="Amaro F."/>
            <person name="Zusman T."/>
            <person name="Lifshitz Z."/>
            <person name="Cohen O."/>
            <person name="Gilbert J.A."/>
            <person name="Pupko T."/>
            <person name="Shuman H.A."/>
            <person name="Segal G."/>
        </authorList>
    </citation>
    <scope>NUCLEOTIDE SEQUENCE [LARGE SCALE GENOMIC DNA]</scope>
    <source>
        <strain evidence="2 3">IMVS3376</strain>
    </source>
</reference>
<dbReference type="PATRIC" id="fig|947033.5.peg.2339"/>
<proteinExistence type="predicted"/>
<organism evidence="2 3">
    <name type="scientific">Legionella steelei</name>
    <dbReference type="NCBI Taxonomy" id="947033"/>
    <lineage>
        <taxon>Bacteria</taxon>
        <taxon>Pseudomonadati</taxon>
        <taxon>Pseudomonadota</taxon>
        <taxon>Gammaproteobacteria</taxon>
        <taxon>Legionellales</taxon>
        <taxon>Legionellaceae</taxon>
        <taxon>Legionella</taxon>
    </lineage>
</organism>
<protein>
    <submittedName>
        <fullName evidence="2">Uncharacterized protein</fullName>
    </submittedName>
</protein>
<keyword evidence="3" id="KW-1185">Reference proteome</keyword>
<dbReference type="Proteomes" id="UP000054926">
    <property type="component" value="Unassembled WGS sequence"/>
</dbReference>
<dbReference type="AlphaFoldDB" id="A0A0W0ZJ73"/>
<comment type="caution">
    <text evidence="2">The sequence shown here is derived from an EMBL/GenBank/DDBJ whole genome shotgun (WGS) entry which is preliminary data.</text>
</comment>
<accession>A0A0W0ZJ73</accession>